<dbReference type="EMBL" id="JARQWQ010000095">
    <property type="protein sequence ID" value="KAK2551673.1"/>
    <property type="molecule type" value="Genomic_DNA"/>
</dbReference>
<evidence type="ECO:0000313" key="1">
    <source>
        <dbReference type="EMBL" id="KAK2551673.1"/>
    </source>
</evidence>
<evidence type="ECO:0000313" key="2">
    <source>
        <dbReference type="Proteomes" id="UP001249851"/>
    </source>
</evidence>
<proteinExistence type="predicted"/>
<dbReference type="Proteomes" id="UP001249851">
    <property type="component" value="Unassembled WGS sequence"/>
</dbReference>
<name>A0AAD9UVP2_ACRCE</name>
<keyword evidence="2" id="KW-1185">Reference proteome</keyword>
<protein>
    <submittedName>
        <fullName evidence="1">Uncharacterized protein</fullName>
    </submittedName>
</protein>
<sequence>METGGNVRNEKWGMDLPVIADGNETACNDSVTKLLHYDIECRVVLPTGFPSSLRTCSLWRGNIFLLGRHLTDAPRTLTPFQDRRPSSVVPFIEMSLKIDSHPDLRRKKSSPDRFPRANYNLNCFSKLFTSILSFLNIRRESKNSKNVTRTEPITKPTLKTSKDHFKLQATLNLVWEIKFRINNRLRVSFCHQFVPIIEKYIPPDDPVGRNDHLAKP</sequence>
<dbReference type="AlphaFoldDB" id="A0AAD9UVP2"/>
<gene>
    <name evidence="1" type="ORF">P5673_027466</name>
</gene>
<organism evidence="1 2">
    <name type="scientific">Acropora cervicornis</name>
    <name type="common">Staghorn coral</name>
    <dbReference type="NCBI Taxonomy" id="6130"/>
    <lineage>
        <taxon>Eukaryota</taxon>
        <taxon>Metazoa</taxon>
        <taxon>Cnidaria</taxon>
        <taxon>Anthozoa</taxon>
        <taxon>Hexacorallia</taxon>
        <taxon>Scleractinia</taxon>
        <taxon>Astrocoeniina</taxon>
        <taxon>Acroporidae</taxon>
        <taxon>Acropora</taxon>
    </lineage>
</organism>
<accession>A0AAD9UVP2</accession>
<reference evidence="1" key="2">
    <citation type="journal article" date="2023" name="Science">
        <title>Genomic signatures of disease resistance in endangered staghorn corals.</title>
        <authorList>
            <person name="Vollmer S.V."/>
            <person name="Selwyn J.D."/>
            <person name="Despard B.A."/>
            <person name="Roesel C.L."/>
        </authorList>
    </citation>
    <scope>NUCLEOTIDE SEQUENCE</scope>
    <source>
        <strain evidence="1">K2</strain>
    </source>
</reference>
<reference evidence="1" key="1">
    <citation type="journal article" date="2023" name="G3 (Bethesda)">
        <title>Whole genome assembly and annotation of the endangered Caribbean coral Acropora cervicornis.</title>
        <authorList>
            <person name="Selwyn J.D."/>
            <person name="Vollmer S.V."/>
        </authorList>
    </citation>
    <scope>NUCLEOTIDE SEQUENCE</scope>
    <source>
        <strain evidence="1">K2</strain>
    </source>
</reference>
<comment type="caution">
    <text evidence="1">The sequence shown here is derived from an EMBL/GenBank/DDBJ whole genome shotgun (WGS) entry which is preliminary data.</text>
</comment>